<dbReference type="CDD" id="cd17546">
    <property type="entry name" value="REC_hyHK_CKI1_RcsC-like"/>
    <property type="match status" value="1"/>
</dbReference>
<keyword evidence="13 20" id="KW-1133">Transmembrane helix</keyword>
<dbReference type="SUPFAM" id="SSF55874">
    <property type="entry name" value="ATPase domain of HSP90 chaperone/DNA topoisomerase II/histidine kinase"/>
    <property type="match status" value="1"/>
</dbReference>
<accession>A0A1A9K9N5</accession>
<protein>
    <recommendedName>
        <fullName evidence="3">histidine kinase</fullName>
        <ecNumber evidence="3">2.7.13.3</ecNumber>
    </recommendedName>
</protein>
<dbReference type="InterPro" id="IPR001638">
    <property type="entry name" value="Solute-binding_3/MltF_N"/>
</dbReference>
<keyword evidence="12" id="KW-0067">ATP-binding</keyword>
<dbReference type="Pfam" id="PF00072">
    <property type="entry name" value="Response_reg"/>
    <property type="match status" value="1"/>
</dbReference>
<dbReference type="SMART" id="SM00387">
    <property type="entry name" value="HATPase_c"/>
    <property type="match status" value="1"/>
</dbReference>
<evidence type="ECO:0000256" key="4">
    <source>
        <dbReference type="ARBA" id="ARBA00022475"/>
    </source>
</evidence>
<dbReference type="GO" id="GO:0009927">
    <property type="term" value="F:histidine phosphotransfer kinase activity"/>
    <property type="evidence" value="ECO:0007669"/>
    <property type="project" value="TreeGrafter"/>
</dbReference>
<dbReference type="PROSITE" id="PS50112">
    <property type="entry name" value="PAS"/>
    <property type="match status" value="1"/>
</dbReference>
<keyword evidence="11 26" id="KW-0418">Kinase</keyword>
<dbReference type="NCBIfam" id="TIGR00229">
    <property type="entry name" value="sensory_box"/>
    <property type="match status" value="1"/>
</dbReference>
<dbReference type="Pfam" id="PF00497">
    <property type="entry name" value="SBP_bac_3"/>
    <property type="match status" value="2"/>
</dbReference>
<feature type="modified residue" description="Phosphohistidine" evidence="16">
    <location>
        <position position="1163"/>
    </location>
</feature>
<evidence type="ECO:0000256" key="14">
    <source>
        <dbReference type="ARBA" id="ARBA00023012"/>
    </source>
</evidence>
<evidence type="ECO:0000256" key="3">
    <source>
        <dbReference type="ARBA" id="ARBA00012438"/>
    </source>
</evidence>
<dbReference type="InterPro" id="IPR049871">
    <property type="entry name" value="BvgS-like_periplasmic2"/>
</dbReference>
<dbReference type="SMART" id="SM00388">
    <property type="entry name" value="HisKA"/>
    <property type="match status" value="1"/>
</dbReference>
<dbReference type="GO" id="GO:0005524">
    <property type="term" value="F:ATP binding"/>
    <property type="evidence" value="ECO:0007669"/>
    <property type="project" value="UniProtKB-KW"/>
</dbReference>
<dbReference type="InterPro" id="IPR036890">
    <property type="entry name" value="HATPase_C_sf"/>
</dbReference>
<keyword evidence="18" id="KW-0175">Coiled coil</keyword>
<dbReference type="CDD" id="cd13705">
    <property type="entry name" value="PBP2_BvgS_D1"/>
    <property type="match status" value="1"/>
</dbReference>
<dbReference type="CDD" id="cd00088">
    <property type="entry name" value="HPT"/>
    <property type="match status" value="1"/>
</dbReference>
<evidence type="ECO:0000256" key="2">
    <source>
        <dbReference type="ARBA" id="ARBA00004429"/>
    </source>
</evidence>
<evidence type="ECO:0000256" key="11">
    <source>
        <dbReference type="ARBA" id="ARBA00022777"/>
    </source>
</evidence>
<keyword evidence="15 20" id="KW-0472">Membrane</keyword>
<dbReference type="Pfam" id="PF00512">
    <property type="entry name" value="HisKA"/>
    <property type="match status" value="1"/>
</dbReference>
<dbReference type="CDD" id="cd00082">
    <property type="entry name" value="HisKA"/>
    <property type="match status" value="1"/>
</dbReference>
<dbReference type="PANTHER" id="PTHR43047:SF72">
    <property type="entry name" value="OSMOSENSING HISTIDINE PROTEIN KINASE SLN1"/>
    <property type="match status" value="1"/>
</dbReference>
<dbReference type="InterPro" id="IPR008207">
    <property type="entry name" value="Sig_transdc_His_kin_Hpt_dom"/>
</dbReference>
<keyword evidence="6 17" id="KW-0597">Phosphoprotein</keyword>
<dbReference type="Pfam" id="PF01627">
    <property type="entry name" value="Hpt"/>
    <property type="match status" value="1"/>
</dbReference>
<evidence type="ECO:0000256" key="13">
    <source>
        <dbReference type="ARBA" id="ARBA00022989"/>
    </source>
</evidence>
<keyword evidence="9 21" id="KW-0732">Signal</keyword>
<evidence type="ECO:0000256" key="12">
    <source>
        <dbReference type="ARBA" id="ARBA00022840"/>
    </source>
</evidence>
<dbReference type="Pfam" id="PF08448">
    <property type="entry name" value="PAS_4"/>
    <property type="match status" value="1"/>
</dbReference>
<dbReference type="InterPro" id="IPR011006">
    <property type="entry name" value="CheY-like_superfamily"/>
</dbReference>
<feature type="modified residue" description="4-aspartylphosphate" evidence="17">
    <location>
        <position position="1021"/>
    </location>
</feature>
<evidence type="ECO:0000256" key="7">
    <source>
        <dbReference type="ARBA" id="ARBA00022679"/>
    </source>
</evidence>
<keyword evidence="4" id="KW-1003">Cell membrane</keyword>
<feature type="domain" description="PAS" evidence="24">
    <location>
        <begin position="582"/>
        <end position="629"/>
    </location>
</feature>
<dbReference type="Pfam" id="PF02518">
    <property type="entry name" value="HATPase_c"/>
    <property type="match status" value="1"/>
</dbReference>
<evidence type="ECO:0000256" key="19">
    <source>
        <dbReference type="SAM" id="MobiDB-lite"/>
    </source>
</evidence>
<dbReference type="InterPro" id="IPR000014">
    <property type="entry name" value="PAS"/>
</dbReference>
<keyword evidence="8 20" id="KW-0812">Transmembrane</keyword>
<dbReference type="PROSITE" id="PS50110">
    <property type="entry name" value="RESPONSE_REGULATORY"/>
    <property type="match status" value="1"/>
</dbReference>
<evidence type="ECO:0000259" key="23">
    <source>
        <dbReference type="PROSITE" id="PS50110"/>
    </source>
</evidence>
<evidence type="ECO:0000259" key="24">
    <source>
        <dbReference type="PROSITE" id="PS50112"/>
    </source>
</evidence>
<dbReference type="InterPro" id="IPR049870">
    <property type="entry name" value="BvgS-like_periplasmic1"/>
</dbReference>
<evidence type="ECO:0000256" key="16">
    <source>
        <dbReference type="PROSITE-ProRule" id="PRU00110"/>
    </source>
</evidence>
<evidence type="ECO:0000256" key="10">
    <source>
        <dbReference type="ARBA" id="ARBA00022741"/>
    </source>
</evidence>
<proteinExistence type="predicted"/>
<evidence type="ECO:0000256" key="15">
    <source>
        <dbReference type="ARBA" id="ARBA00023136"/>
    </source>
</evidence>
<dbReference type="EMBL" id="CP015878">
    <property type="protein sequence ID" value="ANI14161.1"/>
    <property type="molecule type" value="Genomic_DNA"/>
</dbReference>
<dbReference type="Gene3D" id="3.30.565.10">
    <property type="entry name" value="Histidine kinase-like ATPase, C-terminal domain"/>
    <property type="match status" value="1"/>
</dbReference>
<dbReference type="SMART" id="SM00073">
    <property type="entry name" value="HPT"/>
    <property type="match status" value="1"/>
</dbReference>
<dbReference type="SMART" id="SM00448">
    <property type="entry name" value="REC"/>
    <property type="match status" value="1"/>
</dbReference>
<evidence type="ECO:0000256" key="9">
    <source>
        <dbReference type="ARBA" id="ARBA00022729"/>
    </source>
</evidence>
<dbReference type="SUPFAM" id="SSF47384">
    <property type="entry name" value="Homodimeric domain of signal transducing histidine kinase"/>
    <property type="match status" value="1"/>
</dbReference>
<keyword evidence="7" id="KW-0808">Transferase</keyword>
<evidence type="ECO:0000256" key="6">
    <source>
        <dbReference type="ARBA" id="ARBA00022553"/>
    </source>
</evidence>
<evidence type="ECO:0000256" key="18">
    <source>
        <dbReference type="SAM" id="Coils"/>
    </source>
</evidence>
<dbReference type="PRINTS" id="PR00344">
    <property type="entry name" value="BCTRLSENSOR"/>
</dbReference>
<dbReference type="InterPro" id="IPR036641">
    <property type="entry name" value="HPT_dom_sf"/>
</dbReference>
<evidence type="ECO:0000256" key="20">
    <source>
        <dbReference type="SAM" id="Phobius"/>
    </source>
</evidence>
<evidence type="ECO:0000256" key="8">
    <source>
        <dbReference type="ARBA" id="ARBA00022692"/>
    </source>
</evidence>
<comment type="subcellular location">
    <subcellularLocation>
        <location evidence="2">Cell inner membrane</location>
        <topology evidence="2">Multi-pass membrane protein</topology>
    </subcellularLocation>
</comment>
<gene>
    <name evidence="26" type="ORF">A9C11_09295</name>
</gene>
<dbReference type="InterPro" id="IPR013656">
    <property type="entry name" value="PAS_4"/>
</dbReference>
<dbReference type="SUPFAM" id="SSF55785">
    <property type="entry name" value="PYP-like sensor domain (PAS domain)"/>
    <property type="match status" value="1"/>
</dbReference>
<dbReference type="Gene3D" id="3.30.450.20">
    <property type="entry name" value="PAS domain"/>
    <property type="match status" value="1"/>
</dbReference>
<evidence type="ECO:0000256" key="21">
    <source>
        <dbReference type="SAM" id="SignalP"/>
    </source>
</evidence>
<feature type="transmembrane region" description="Helical" evidence="20">
    <location>
        <begin position="544"/>
        <end position="567"/>
    </location>
</feature>
<evidence type="ECO:0000256" key="17">
    <source>
        <dbReference type="PROSITE-ProRule" id="PRU00169"/>
    </source>
</evidence>
<dbReference type="InterPro" id="IPR004358">
    <property type="entry name" value="Sig_transdc_His_kin-like_C"/>
</dbReference>
<dbReference type="InterPro" id="IPR036097">
    <property type="entry name" value="HisK_dim/P_sf"/>
</dbReference>
<dbReference type="InterPro" id="IPR035965">
    <property type="entry name" value="PAS-like_dom_sf"/>
</dbReference>
<keyword evidence="5" id="KW-0997">Cell inner membrane</keyword>
<evidence type="ECO:0000313" key="27">
    <source>
        <dbReference type="Proteomes" id="UP000077748"/>
    </source>
</evidence>
<feature type="region of interest" description="Disordered" evidence="19">
    <location>
        <begin position="1221"/>
        <end position="1240"/>
    </location>
</feature>
<reference evidence="26 27" key="1">
    <citation type="submission" date="2016-05" db="EMBL/GenBank/DDBJ databases">
        <title>Genome Sequence of Pseudomonas citronellolis Strain SJTE-3, an Estrogens and Persistent Organic Pollutants degradation strain.</title>
        <authorList>
            <person name="Liang R."/>
        </authorList>
    </citation>
    <scope>NUCLEOTIDE SEQUENCE [LARGE SCALE GENOMIC DNA]</scope>
    <source>
        <strain evidence="26 27">SJTE-3</strain>
    </source>
</reference>
<dbReference type="SMART" id="SM00091">
    <property type="entry name" value="PAS"/>
    <property type="match status" value="1"/>
</dbReference>
<evidence type="ECO:0000256" key="5">
    <source>
        <dbReference type="ARBA" id="ARBA00022519"/>
    </source>
</evidence>
<dbReference type="CDD" id="cd16922">
    <property type="entry name" value="HATPase_EvgS-ArcB-TorS-like"/>
    <property type="match status" value="1"/>
</dbReference>
<dbReference type="PROSITE" id="PS50894">
    <property type="entry name" value="HPT"/>
    <property type="match status" value="1"/>
</dbReference>
<feature type="domain" description="Response regulatory" evidence="23">
    <location>
        <begin position="972"/>
        <end position="1091"/>
    </location>
</feature>
<name>A0A1A9K9N5_9PSED</name>
<evidence type="ECO:0000256" key="1">
    <source>
        <dbReference type="ARBA" id="ARBA00000085"/>
    </source>
</evidence>
<feature type="coiled-coil region" evidence="18">
    <location>
        <begin position="1194"/>
        <end position="1221"/>
    </location>
</feature>
<dbReference type="SUPFAM" id="SSF53850">
    <property type="entry name" value="Periplasmic binding protein-like II"/>
    <property type="match status" value="2"/>
</dbReference>
<dbReference type="InterPro" id="IPR005467">
    <property type="entry name" value="His_kinase_dom"/>
</dbReference>
<keyword evidence="14" id="KW-0902">Two-component regulatory system</keyword>
<feature type="domain" description="HPt" evidence="25">
    <location>
        <begin position="1124"/>
        <end position="1218"/>
    </location>
</feature>
<dbReference type="CDD" id="cd00130">
    <property type="entry name" value="PAS"/>
    <property type="match status" value="1"/>
</dbReference>
<dbReference type="EC" id="2.7.13.3" evidence="3"/>
<dbReference type="PROSITE" id="PS50109">
    <property type="entry name" value="HIS_KIN"/>
    <property type="match status" value="1"/>
</dbReference>
<evidence type="ECO:0000259" key="25">
    <source>
        <dbReference type="PROSITE" id="PS50894"/>
    </source>
</evidence>
<dbReference type="FunFam" id="3.30.565.10:FF:000010">
    <property type="entry name" value="Sensor histidine kinase RcsC"/>
    <property type="match status" value="1"/>
</dbReference>
<feature type="chain" id="PRO_5008391536" description="histidine kinase" evidence="21">
    <location>
        <begin position="24"/>
        <end position="1240"/>
    </location>
</feature>
<dbReference type="GO" id="GO:0005886">
    <property type="term" value="C:plasma membrane"/>
    <property type="evidence" value="ECO:0007669"/>
    <property type="project" value="UniProtKB-SubCell"/>
</dbReference>
<organism evidence="26 27">
    <name type="scientific">Pseudomonas citronellolis</name>
    <dbReference type="NCBI Taxonomy" id="53408"/>
    <lineage>
        <taxon>Bacteria</taxon>
        <taxon>Pseudomonadati</taxon>
        <taxon>Pseudomonadota</taxon>
        <taxon>Gammaproteobacteria</taxon>
        <taxon>Pseudomonadales</taxon>
        <taxon>Pseudomonadaceae</taxon>
        <taxon>Pseudomonas</taxon>
    </lineage>
</organism>
<feature type="domain" description="Histidine kinase" evidence="22">
    <location>
        <begin position="726"/>
        <end position="949"/>
    </location>
</feature>
<dbReference type="AlphaFoldDB" id="A0A1A9K9N5"/>
<dbReference type="InterPro" id="IPR001789">
    <property type="entry name" value="Sig_transdc_resp-reg_receiver"/>
</dbReference>
<feature type="signal peptide" evidence="21">
    <location>
        <begin position="1"/>
        <end position="23"/>
    </location>
</feature>
<dbReference type="InterPro" id="IPR003594">
    <property type="entry name" value="HATPase_dom"/>
</dbReference>
<dbReference type="Gene3D" id="1.20.120.160">
    <property type="entry name" value="HPT domain"/>
    <property type="match status" value="1"/>
</dbReference>
<keyword evidence="10" id="KW-0547">Nucleotide-binding</keyword>
<dbReference type="CDD" id="cd13707">
    <property type="entry name" value="PBP2_BvgS_D2"/>
    <property type="match status" value="1"/>
</dbReference>
<evidence type="ECO:0000313" key="26">
    <source>
        <dbReference type="EMBL" id="ANI14161.1"/>
    </source>
</evidence>
<dbReference type="RefSeq" id="WP_064582493.1">
    <property type="nucleotide sequence ID" value="NZ_BDGS01000001.1"/>
</dbReference>
<dbReference type="Gene3D" id="1.10.287.130">
    <property type="match status" value="1"/>
</dbReference>
<dbReference type="SUPFAM" id="SSF47226">
    <property type="entry name" value="Histidine-containing phosphotransfer domain, HPT domain"/>
    <property type="match status" value="1"/>
</dbReference>
<dbReference type="InterPro" id="IPR003661">
    <property type="entry name" value="HisK_dim/P_dom"/>
</dbReference>
<dbReference type="Gene3D" id="3.40.50.2300">
    <property type="match status" value="1"/>
</dbReference>
<dbReference type="SUPFAM" id="SSF52172">
    <property type="entry name" value="CheY-like"/>
    <property type="match status" value="1"/>
</dbReference>
<dbReference type="SMART" id="SM00062">
    <property type="entry name" value="PBPb"/>
    <property type="match status" value="2"/>
</dbReference>
<sequence>MGSKCRALLGAVLGAMLAMGAWAAEVQAPAPWTQLALLARTAALPERPRVELPESDWQWLREKRTLVVGVAAPDYAPLIVTVSGSELEGVTADYLGLVSEALNVRIEMRRYPSRRQTIQALQDGEIDLIGRATGFEAEIPDLLLSRPYSLNQPVIVGQQDMRLEGDLQLAGRRLAVVGDYFSPKELADHFPDAEVVHFDSLRRALESVALGQVDAYVGDALSAQYLISQGYLVNLKLLNFANFNGVGFSFAARKDGSPLLYSVNEVLQNISAQQHLSIQRRWSVGGVFSISNHRLNLTPQELRWLEHNRRPRLGIDQSLAPLTFFDSQGNFRGIVADLLDLIRTRTGLQFEVVPTSSISGMFTQVRRGQVDALATMSPTVEREAHVDFTRPYLSTSFVLLTHKDNTRLNNLADLNGKRVAVAHGSSLVSYVREQFPRVKLVEVDNYSDALPLLQEGKADAALQPMLTATFLVNRYYRDLRIAATLDLEPAQISLGVSRADPELLSILNKALLAISPEDMASIISRWSTSGASPDSVWEGYRSQFFWLLWGGLALLGLILLWNWYLLLRMRARRRAELELQDRLAFKRALIDGIPQPVSVRDADGRLITCNRAFREATGLPEDLAVGSQLTDCTWLSAEQAEGLHREYLQVMASGEPVAVDRMLEINGETRQVHHWLTPYHSASGKLRGVVSGWVDVTERERLLQQLEIAKEQAEEASRAKSTFLATMSHEIRTPMNAVIGMLELALTRNRCGGCGEQGPIEVAYESAKSLLLLIGDILDVAKIESGRLTLLPERARLRELIESVARVFDGLARQKGLLLKLEIETEAACDVLIDPLRFKQILSNLVSNAIKFTDAGSVWVRVSGEPLPNERLALEVCVEDSGIGIAEEDQKQLFEPFSQVQREGRTNHGGTGLGLTICRKLAEMMGGSVRLESVAGMGTKVHVRLVLQVLEPLAPEDDSIILRSAVVQRTLRVLVVDDHPVNRLLLAQQLEHLGHTVAMATDGGEALQMWRPGEFDLVITDCNMPVLSGYSLARRIREIERESGAARSPILGFTANAQPDEIVRCKEAGMDDCLFKPISIEQLREQLEQLQRGEIMPPEPVPEKHPQEEGDLDIGALLEMTGGNAQLTRNLMAELVSSNEADAEQLEPLLHAQDRRRLAELAHRIKGAARLVGAMALHDRCAELEKVCTERAEFSTLRSAVEQLRRALDALQASLHGHLKRLDEEGQIRPAQSATEDDPA</sequence>
<dbReference type="Gene3D" id="3.40.190.10">
    <property type="entry name" value="Periplasmic binding protein-like II"/>
    <property type="match status" value="4"/>
</dbReference>
<evidence type="ECO:0000259" key="22">
    <source>
        <dbReference type="PROSITE" id="PS50109"/>
    </source>
</evidence>
<dbReference type="GO" id="GO:0000155">
    <property type="term" value="F:phosphorelay sensor kinase activity"/>
    <property type="evidence" value="ECO:0007669"/>
    <property type="project" value="InterPro"/>
</dbReference>
<comment type="catalytic activity">
    <reaction evidence="1">
        <text>ATP + protein L-histidine = ADP + protein N-phospho-L-histidine.</text>
        <dbReference type="EC" id="2.7.13.3"/>
    </reaction>
</comment>
<dbReference type="Proteomes" id="UP000077748">
    <property type="component" value="Chromosome"/>
</dbReference>
<dbReference type="PANTHER" id="PTHR43047">
    <property type="entry name" value="TWO-COMPONENT HISTIDINE PROTEIN KINASE"/>
    <property type="match status" value="1"/>
</dbReference>